<evidence type="ECO:0000256" key="4">
    <source>
        <dbReference type="ARBA" id="ARBA00022525"/>
    </source>
</evidence>
<dbReference type="EMBL" id="BAABID010000004">
    <property type="protein sequence ID" value="GAA4721533.1"/>
    <property type="molecule type" value="Genomic_DNA"/>
</dbReference>
<evidence type="ECO:0000256" key="3">
    <source>
        <dbReference type="ARBA" id="ARBA00012706"/>
    </source>
</evidence>
<feature type="chain" id="PRO_5045125550" description="mannan endo-1,4-beta-mannosidase" evidence="8">
    <location>
        <begin position="17"/>
        <end position="666"/>
    </location>
</feature>
<evidence type="ECO:0000313" key="10">
    <source>
        <dbReference type="EMBL" id="GAA4721533.1"/>
    </source>
</evidence>
<evidence type="ECO:0000256" key="1">
    <source>
        <dbReference type="ARBA" id="ARBA00001678"/>
    </source>
</evidence>
<feature type="domain" description="Glycoside hydrolase family 5" evidence="9">
    <location>
        <begin position="30"/>
        <end position="259"/>
    </location>
</feature>
<accession>A0ABP8Y8Z5</accession>
<comment type="caution">
    <text evidence="10">The sequence shown here is derived from an EMBL/GenBank/DDBJ whole genome shotgun (WGS) entry which is preliminary data.</text>
</comment>
<dbReference type="InterPro" id="IPR001547">
    <property type="entry name" value="Glyco_hydro_5"/>
</dbReference>
<dbReference type="InterPro" id="IPR008979">
    <property type="entry name" value="Galactose-bd-like_sf"/>
</dbReference>
<evidence type="ECO:0000256" key="5">
    <source>
        <dbReference type="ARBA" id="ARBA00022729"/>
    </source>
</evidence>
<dbReference type="InterPro" id="IPR045053">
    <property type="entry name" value="MAN-like"/>
</dbReference>
<dbReference type="Gene3D" id="3.20.20.80">
    <property type="entry name" value="Glycosidases"/>
    <property type="match status" value="1"/>
</dbReference>
<dbReference type="PANTHER" id="PTHR31451:SF39">
    <property type="entry name" value="MANNAN ENDO-1,4-BETA-MANNOSIDASE 1"/>
    <property type="match status" value="1"/>
</dbReference>
<dbReference type="Pfam" id="PF17963">
    <property type="entry name" value="Big_9"/>
    <property type="match status" value="1"/>
</dbReference>
<dbReference type="Proteomes" id="UP001500956">
    <property type="component" value="Unassembled WGS sequence"/>
</dbReference>
<reference evidence="11" key="1">
    <citation type="journal article" date="2019" name="Int. J. Syst. Evol. Microbiol.">
        <title>The Global Catalogue of Microorganisms (GCM) 10K type strain sequencing project: providing services to taxonomists for standard genome sequencing and annotation.</title>
        <authorList>
            <consortium name="The Broad Institute Genomics Platform"/>
            <consortium name="The Broad Institute Genome Sequencing Center for Infectious Disease"/>
            <person name="Wu L."/>
            <person name="Ma J."/>
        </authorList>
    </citation>
    <scope>NUCLEOTIDE SEQUENCE [LARGE SCALE GENOMIC DNA]</scope>
    <source>
        <strain evidence="11">JCM 18063</strain>
    </source>
</reference>
<comment type="catalytic activity">
    <reaction evidence="1">
        <text>Random hydrolysis of (1-&gt;4)-beta-D-mannosidic linkages in mannans, galactomannans and glucomannans.</text>
        <dbReference type="EC" id="3.2.1.78"/>
    </reaction>
</comment>
<gene>
    <name evidence="10" type="ORF">GCM10023216_08420</name>
</gene>
<organism evidence="10 11">
    <name type="scientific">Isoptericola chiayiensis</name>
    <dbReference type="NCBI Taxonomy" id="579446"/>
    <lineage>
        <taxon>Bacteria</taxon>
        <taxon>Bacillati</taxon>
        <taxon>Actinomycetota</taxon>
        <taxon>Actinomycetes</taxon>
        <taxon>Micrococcales</taxon>
        <taxon>Promicromonosporaceae</taxon>
        <taxon>Isoptericola</taxon>
    </lineage>
</organism>
<dbReference type="PANTHER" id="PTHR31451">
    <property type="match status" value="1"/>
</dbReference>
<keyword evidence="7" id="KW-0326">Glycosidase</keyword>
<dbReference type="Gene3D" id="2.60.120.260">
    <property type="entry name" value="Galactose-binding domain-like"/>
    <property type="match status" value="1"/>
</dbReference>
<dbReference type="SUPFAM" id="SSF51445">
    <property type="entry name" value="(Trans)glycosidases"/>
    <property type="match status" value="1"/>
</dbReference>
<dbReference type="SUPFAM" id="SSF49785">
    <property type="entry name" value="Galactose-binding domain-like"/>
    <property type="match status" value="1"/>
</dbReference>
<name>A0ABP8Y8Z5_9MICO</name>
<keyword evidence="11" id="KW-1185">Reference proteome</keyword>
<evidence type="ECO:0000256" key="8">
    <source>
        <dbReference type="SAM" id="SignalP"/>
    </source>
</evidence>
<protein>
    <recommendedName>
        <fullName evidence="3">mannan endo-1,4-beta-mannosidase</fullName>
        <ecNumber evidence="3">3.2.1.78</ecNumber>
    </recommendedName>
</protein>
<evidence type="ECO:0000256" key="6">
    <source>
        <dbReference type="ARBA" id="ARBA00022801"/>
    </source>
</evidence>
<proteinExistence type="predicted"/>
<keyword evidence="6" id="KW-0378">Hydrolase</keyword>
<evidence type="ECO:0000313" key="11">
    <source>
        <dbReference type="Proteomes" id="UP001500956"/>
    </source>
</evidence>
<dbReference type="Pfam" id="PF26410">
    <property type="entry name" value="GH5_mannosidase"/>
    <property type="match status" value="1"/>
</dbReference>
<feature type="signal peptide" evidence="8">
    <location>
        <begin position="1"/>
        <end position="16"/>
    </location>
</feature>
<dbReference type="RefSeq" id="WP_172148216.1">
    <property type="nucleotide sequence ID" value="NZ_BAABID010000004.1"/>
</dbReference>
<keyword evidence="5 8" id="KW-0732">Signal</keyword>
<sequence>MAAAALVLAAAVPAEAGPTHDTGPTRDTGFVQTQGHRLVLDGEPYEFAGTNNYYLGYKSAQMAEAVLDDAAEAGFDVVRTWGFQDYQNPDGSGSVHQNFEGVWYQAWDEEAGRPVVNTGADGLERLDHVVAAASERGLRLVIPFTNNWNAFGGMDQYVRWAGADEHADFYTDPRIRTWFKEWISTLLNRVNTVTGVAYKDDPTIMAWELANEPRCTSAGAYPDGDCDTRTITTWAAEMSAHVKSVDDNHLLTAGDEGFFCRDEARRVMDDRYGASGYGPDFGEDCAEGVDTVALASLDDIDMMSMHLYPDHWKTTPEWGSGWIAEHAKASLRIGKPVYLGEFGITDEATRMPVYHEWLQDVRRWGVDGALYWILSAEQDDGTLYADYDGFTVYCPSPVCELVSTHARLVPRPDRWSVPHPIADHDEVVLESGRSTTVDVLANDVALLTSVRARTLTLSDAEGARDHVTIDGVTARITADWTVEVTAADDFTGTVTIPYAVQDRLRRTTSADLTVVVKPPPGAAEVVESWETGTAGWVPADWQSAPGTVAGSETWSSHGERSLEIVSNGAWFGSPQLDPPLDLTDRTALEIDVRTGPDGTSVALAVRTGSDWTWCQSPFEWIEPGRTATVAIDIEDLGCAREALDEVHDILVYLDAGTFAVDRLTLI</sequence>
<dbReference type="EC" id="3.2.1.78" evidence="3"/>
<dbReference type="InterPro" id="IPR017853">
    <property type="entry name" value="GH"/>
</dbReference>
<evidence type="ECO:0000256" key="2">
    <source>
        <dbReference type="ARBA" id="ARBA00004613"/>
    </source>
</evidence>
<evidence type="ECO:0000259" key="9">
    <source>
        <dbReference type="Pfam" id="PF26410"/>
    </source>
</evidence>
<comment type="subcellular location">
    <subcellularLocation>
        <location evidence="2">Secreted</location>
    </subcellularLocation>
</comment>
<keyword evidence="4" id="KW-0964">Secreted</keyword>
<evidence type="ECO:0000256" key="7">
    <source>
        <dbReference type="ARBA" id="ARBA00023295"/>
    </source>
</evidence>